<sequence length="517" mass="58732">MGDTLLFGDQSSTLKKDQPKPSQKRGQWHILIVDDEPQVHTVTQMVLKGFEFDHKTLHFDNAYSAAEAKQFLAEKEYALALVDVVMETEHAGLELAEYIRTDLNITTTRVVLRTGQPGQAPEEQVIRDLDIHDYKDKTELTVTKLKTLFFSSLRSYRDIKMIDNHRLGLEKVIHASNEIMEFSRLEEFASAMLMQVTNILGLDENAMYLNTVSAFAASHRQNEYQILAATGEQLGPLLDTQDQEIPDDIMELFEEAMSKRCSLHKDNHFVGFFATRSGSENLLYVSNVYTLTELDHRLLEIFSTSVAIAYENLLLREEIEDTQRELVYLLGEAVEKRSKETGAHVKRVAKISELLAQKVGLSEAEVELIKHASPLHDIGKIAVPDSILNKPGKHTDDEWIIMKTHAEVGYEILAKSEKRILKMGAIIALQHHEKWDGTGYPNGIKGEDIDICGRIVALADVYDALGSARCYKTAWPHEKIIEFIQQESGKHFDPALVKIILDNQKDFEAIRRRYPDE</sequence>
<dbReference type="PANTHER" id="PTHR45228:SF9">
    <property type="entry name" value="3'3'-CGAMP-SPECIFIC PHOSPHODIESTERASE 2"/>
    <property type="match status" value="1"/>
</dbReference>
<dbReference type="PANTHER" id="PTHR45228">
    <property type="entry name" value="CYCLIC DI-GMP PHOSPHODIESTERASE TM_0186-RELATED"/>
    <property type="match status" value="1"/>
</dbReference>
<dbReference type="Pfam" id="PF11849">
    <property type="entry name" value="DUF3369"/>
    <property type="match status" value="1"/>
</dbReference>
<dbReference type="InterPro" id="IPR003607">
    <property type="entry name" value="HD/PDEase_dom"/>
</dbReference>
<dbReference type="SUPFAM" id="SSF52172">
    <property type="entry name" value="CheY-like"/>
    <property type="match status" value="1"/>
</dbReference>
<dbReference type="CDD" id="cd00077">
    <property type="entry name" value="HDc"/>
    <property type="match status" value="1"/>
</dbReference>
<dbReference type="InterPro" id="IPR001789">
    <property type="entry name" value="Sig_transdc_resp-reg_receiver"/>
</dbReference>
<dbReference type="FunFam" id="1.10.3210.10:FF:000018">
    <property type="entry name" value="Two-component system response regulator"/>
    <property type="match status" value="1"/>
</dbReference>
<protein>
    <recommendedName>
        <fullName evidence="8">DUF3369 domain-containing protein</fullName>
    </recommendedName>
</protein>
<dbReference type="NCBIfam" id="TIGR00277">
    <property type="entry name" value="HDIG"/>
    <property type="match status" value="1"/>
</dbReference>
<evidence type="ECO:0000259" key="4">
    <source>
        <dbReference type="PROSITE" id="PS50110"/>
    </source>
</evidence>
<dbReference type="InterPro" id="IPR037522">
    <property type="entry name" value="HD_GYP_dom"/>
</dbReference>
<evidence type="ECO:0000259" key="5">
    <source>
        <dbReference type="PROSITE" id="PS51832"/>
    </source>
</evidence>
<evidence type="ECO:0000313" key="6">
    <source>
        <dbReference type="EMBL" id="GLQ33188.1"/>
    </source>
</evidence>
<feature type="region of interest" description="Disordered" evidence="3">
    <location>
        <begin position="1"/>
        <end position="25"/>
    </location>
</feature>
<reference evidence="6" key="1">
    <citation type="journal article" date="2014" name="Int. J. Syst. Evol. Microbiol.">
        <title>Complete genome sequence of Corynebacterium casei LMG S-19264T (=DSM 44701T), isolated from a smear-ripened cheese.</title>
        <authorList>
            <consortium name="US DOE Joint Genome Institute (JGI-PGF)"/>
            <person name="Walter F."/>
            <person name="Albersmeier A."/>
            <person name="Kalinowski J."/>
            <person name="Ruckert C."/>
        </authorList>
    </citation>
    <scope>NUCLEOTIDE SEQUENCE</scope>
    <source>
        <strain evidence="6">NBRC 110071</strain>
    </source>
</reference>
<dbReference type="Gene3D" id="1.10.3210.10">
    <property type="entry name" value="Hypothetical protein af1432"/>
    <property type="match status" value="1"/>
</dbReference>
<dbReference type="InterPro" id="IPR052020">
    <property type="entry name" value="Cyclic_di-GMP/3'3'-cGAMP_PDE"/>
</dbReference>
<feature type="domain" description="HD-GYP" evidence="5">
    <location>
        <begin position="319"/>
        <end position="516"/>
    </location>
</feature>
<dbReference type="GO" id="GO:0009214">
    <property type="term" value="P:cyclic nucleotide catabolic process"/>
    <property type="evidence" value="ECO:0007669"/>
    <property type="project" value="UniProtKB-ARBA"/>
</dbReference>
<evidence type="ECO:0000256" key="3">
    <source>
        <dbReference type="SAM" id="MobiDB-lite"/>
    </source>
</evidence>
<reference evidence="6" key="2">
    <citation type="submission" date="2023-01" db="EMBL/GenBank/DDBJ databases">
        <title>Draft genome sequence of Litoribrevibacter albus strain NBRC 110071.</title>
        <authorList>
            <person name="Sun Q."/>
            <person name="Mori K."/>
        </authorList>
    </citation>
    <scope>NUCLEOTIDE SEQUENCE</scope>
    <source>
        <strain evidence="6">NBRC 110071</strain>
    </source>
</reference>
<keyword evidence="1" id="KW-0378">Hydrolase</keyword>
<dbReference type="SUPFAM" id="SSF109604">
    <property type="entry name" value="HD-domain/PDEase-like"/>
    <property type="match status" value="1"/>
</dbReference>
<proteinExistence type="predicted"/>
<keyword evidence="2" id="KW-0597">Phosphoprotein</keyword>
<dbReference type="PROSITE" id="PS51832">
    <property type="entry name" value="HD_GYP"/>
    <property type="match status" value="1"/>
</dbReference>
<dbReference type="PROSITE" id="PS50110">
    <property type="entry name" value="RESPONSE_REGULATORY"/>
    <property type="match status" value="1"/>
</dbReference>
<dbReference type="GO" id="GO:0000160">
    <property type="term" value="P:phosphorelay signal transduction system"/>
    <property type="evidence" value="ECO:0007669"/>
    <property type="project" value="InterPro"/>
</dbReference>
<dbReference type="GO" id="GO:0004112">
    <property type="term" value="F:cyclic-nucleotide phosphodiesterase activity"/>
    <property type="evidence" value="ECO:0007669"/>
    <property type="project" value="UniProtKB-ARBA"/>
</dbReference>
<dbReference type="InterPro" id="IPR011006">
    <property type="entry name" value="CheY-like_superfamily"/>
</dbReference>
<evidence type="ECO:0000256" key="1">
    <source>
        <dbReference type="ARBA" id="ARBA00022801"/>
    </source>
</evidence>
<dbReference type="EMBL" id="BSNM01000025">
    <property type="protein sequence ID" value="GLQ33188.1"/>
    <property type="molecule type" value="Genomic_DNA"/>
</dbReference>
<feature type="modified residue" description="4-aspartylphosphate" evidence="2">
    <location>
        <position position="83"/>
    </location>
</feature>
<evidence type="ECO:0008006" key="8">
    <source>
        <dbReference type="Google" id="ProtNLM"/>
    </source>
</evidence>
<dbReference type="Proteomes" id="UP001161389">
    <property type="component" value="Unassembled WGS sequence"/>
</dbReference>
<organism evidence="6 7">
    <name type="scientific">Litoribrevibacter albus</name>
    <dbReference type="NCBI Taxonomy" id="1473156"/>
    <lineage>
        <taxon>Bacteria</taxon>
        <taxon>Pseudomonadati</taxon>
        <taxon>Pseudomonadota</taxon>
        <taxon>Gammaproteobacteria</taxon>
        <taxon>Oceanospirillales</taxon>
        <taxon>Oceanospirillaceae</taxon>
        <taxon>Litoribrevibacter</taxon>
    </lineage>
</organism>
<dbReference type="Pfam" id="PF13487">
    <property type="entry name" value="HD_5"/>
    <property type="match status" value="1"/>
</dbReference>
<name>A0AA37SDI6_9GAMM</name>
<feature type="domain" description="Response regulatory" evidence="4">
    <location>
        <begin position="29"/>
        <end position="152"/>
    </location>
</feature>
<dbReference type="InterPro" id="IPR006675">
    <property type="entry name" value="HDIG_dom"/>
</dbReference>
<dbReference type="RefSeq" id="WP_284383499.1">
    <property type="nucleotide sequence ID" value="NZ_BSNM01000025.1"/>
</dbReference>
<gene>
    <name evidence="6" type="ORF">GCM10007876_36680</name>
</gene>
<dbReference type="SMART" id="SM00471">
    <property type="entry name" value="HDc"/>
    <property type="match status" value="1"/>
</dbReference>
<comment type="caution">
    <text evidence="6">The sequence shown here is derived from an EMBL/GenBank/DDBJ whole genome shotgun (WGS) entry which is preliminary data.</text>
</comment>
<evidence type="ECO:0000256" key="2">
    <source>
        <dbReference type="PROSITE-ProRule" id="PRU00169"/>
    </source>
</evidence>
<dbReference type="AlphaFoldDB" id="A0AA37SDI6"/>
<dbReference type="InterPro" id="IPR021800">
    <property type="entry name" value="DUF3369"/>
</dbReference>
<accession>A0AA37SDI6</accession>
<evidence type="ECO:0000313" key="7">
    <source>
        <dbReference type="Proteomes" id="UP001161389"/>
    </source>
</evidence>
<keyword evidence="7" id="KW-1185">Reference proteome</keyword>
<dbReference type="Pfam" id="PF00072">
    <property type="entry name" value="Response_reg"/>
    <property type="match status" value="1"/>
</dbReference>
<dbReference type="Gene3D" id="3.40.50.2300">
    <property type="match status" value="1"/>
</dbReference>